<dbReference type="GO" id="GO:0004497">
    <property type="term" value="F:monooxygenase activity"/>
    <property type="evidence" value="ECO:0007669"/>
    <property type="project" value="UniProtKB-KW"/>
</dbReference>
<dbReference type="SUPFAM" id="SSF48264">
    <property type="entry name" value="Cytochrome P450"/>
    <property type="match status" value="1"/>
</dbReference>
<evidence type="ECO:0000256" key="7">
    <source>
        <dbReference type="PIRSR" id="PIRSR602403-1"/>
    </source>
</evidence>
<keyword evidence="9" id="KW-0812">Transmembrane</keyword>
<dbReference type="GO" id="GO:0000249">
    <property type="term" value="F:C-22 sterol desaturase (NADPH) activity"/>
    <property type="evidence" value="ECO:0007669"/>
    <property type="project" value="UniProtKB-EC"/>
</dbReference>
<keyword evidence="5 7" id="KW-0408">Iron</keyword>
<keyword evidence="8" id="KW-0503">Monooxygenase</keyword>
<evidence type="ECO:0000256" key="2">
    <source>
        <dbReference type="ARBA" id="ARBA00010617"/>
    </source>
</evidence>
<feature type="transmembrane region" description="Helical" evidence="9">
    <location>
        <begin position="25"/>
        <end position="49"/>
    </location>
</feature>
<dbReference type="EC" id="1.14.19.41" evidence="6"/>
<keyword evidence="7 8" id="KW-0349">Heme</keyword>
<name>A0A5J4YWA9_PORPP</name>
<reference evidence="11" key="1">
    <citation type="journal article" date="2019" name="Nat. Commun.">
        <title>Expansion of phycobilisome linker gene families in mesophilic red algae.</title>
        <authorList>
            <person name="Lee J."/>
            <person name="Kim D."/>
            <person name="Bhattacharya D."/>
            <person name="Yoon H.S."/>
        </authorList>
    </citation>
    <scope>NUCLEOTIDE SEQUENCE [LARGE SCALE GENOMIC DNA]</scope>
    <source>
        <strain evidence="11">CCMP 1328</strain>
    </source>
</reference>
<dbReference type="AlphaFoldDB" id="A0A5J4YWA9"/>
<keyword evidence="11" id="KW-1185">Reference proteome</keyword>
<dbReference type="InterPro" id="IPR001128">
    <property type="entry name" value="Cyt_P450"/>
</dbReference>
<dbReference type="EMBL" id="VRMN01000004">
    <property type="protein sequence ID" value="KAA8495112.1"/>
    <property type="molecule type" value="Genomic_DNA"/>
</dbReference>
<dbReference type="Proteomes" id="UP000324585">
    <property type="component" value="Unassembled WGS sequence"/>
</dbReference>
<dbReference type="InterPro" id="IPR017972">
    <property type="entry name" value="Cyt_P450_CS"/>
</dbReference>
<dbReference type="InterPro" id="IPR036396">
    <property type="entry name" value="Cyt_P450_sf"/>
</dbReference>
<comment type="caution">
    <text evidence="10">The sequence shown here is derived from an EMBL/GenBank/DDBJ whole genome shotgun (WGS) entry which is preliminary data.</text>
</comment>
<dbReference type="OMA" id="KCIGLEY"/>
<dbReference type="PANTHER" id="PTHR24286">
    <property type="entry name" value="CYTOCHROME P450 26"/>
    <property type="match status" value="1"/>
</dbReference>
<dbReference type="PRINTS" id="PR00385">
    <property type="entry name" value="P450"/>
</dbReference>
<protein>
    <recommendedName>
        <fullName evidence="6">sterol 22-desaturase</fullName>
        <ecNumber evidence="6">1.14.19.41</ecNumber>
    </recommendedName>
</protein>
<gene>
    <name evidence="10" type="ORF">FVE85_3353</name>
</gene>
<dbReference type="GO" id="GO:0005506">
    <property type="term" value="F:iron ion binding"/>
    <property type="evidence" value="ECO:0007669"/>
    <property type="project" value="InterPro"/>
</dbReference>
<keyword evidence="9" id="KW-1133">Transmembrane helix</keyword>
<evidence type="ECO:0000256" key="3">
    <source>
        <dbReference type="ARBA" id="ARBA00022723"/>
    </source>
</evidence>
<comment type="similarity">
    <text evidence="2 8">Belongs to the cytochrome P450 family.</text>
</comment>
<dbReference type="PROSITE" id="PS00086">
    <property type="entry name" value="CYTOCHROME_P450"/>
    <property type="match status" value="1"/>
</dbReference>
<keyword evidence="9" id="KW-0472">Membrane</keyword>
<dbReference type="Pfam" id="PF00067">
    <property type="entry name" value="p450"/>
    <property type="match status" value="1"/>
</dbReference>
<evidence type="ECO:0000256" key="8">
    <source>
        <dbReference type="RuleBase" id="RU000461"/>
    </source>
</evidence>
<dbReference type="OrthoDB" id="1372046at2759"/>
<evidence type="ECO:0000256" key="9">
    <source>
        <dbReference type="SAM" id="Phobius"/>
    </source>
</evidence>
<dbReference type="GO" id="GO:0020037">
    <property type="term" value="F:heme binding"/>
    <property type="evidence" value="ECO:0007669"/>
    <property type="project" value="InterPro"/>
</dbReference>
<feature type="binding site" description="axial binding residue" evidence="7">
    <location>
        <position position="457"/>
    </location>
    <ligand>
        <name>heme</name>
        <dbReference type="ChEBI" id="CHEBI:30413"/>
    </ligand>
    <ligandPart>
        <name>Fe</name>
        <dbReference type="ChEBI" id="CHEBI:18248"/>
    </ligandPart>
</feature>
<dbReference type="Gene3D" id="1.10.630.10">
    <property type="entry name" value="Cytochrome P450"/>
    <property type="match status" value="1"/>
</dbReference>
<organism evidence="10 11">
    <name type="scientific">Porphyridium purpureum</name>
    <name type="common">Red alga</name>
    <name type="synonym">Porphyridium cruentum</name>
    <dbReference type="NCBI Taxonomy" id="35688"/>
    <lineage>
        <taxon>Eukaryota</taxon>
        <taxon>Rhodophyta</taxon>
        <taxon>Bangiophyceae</taxon>
        <taxon>Porphyridiales</taxon>
        <taxon>Porphyridiaceae</taxon>
        <taxon>Porphyridium</taxon>
    </lineage>
</organism>
<dbReference type="PRINTS" id="PR00465">
    <property type="entry name" value="EP450IV"/>
</dbReference>
<dbReference type="GO" id="GO:0016125">
    <property type="term" value="P:sterol metabolic process"/>
    <property type="evidence" value="ECO:0007669"/>
    <property type="project" value="TreeGrafter"/>
</dbReference>
<evidence type="ECO:0000256" key="6">
    <source>
        <dbReference type="ARBA" id="ARBA00039038"/>
    </source>
</evidence>
<evidence type="ECO:0000313" key="11">
    <source>
        <dbReference type="Proteomes" id="UP000324585"/>
    </source>
</evidence>
<evidence type="ECO:0000256" key="5">
    <source>
        <dbReference type="ARBA" id="ARBA00023004"/>
    </source>
</evidence>
<comment type="cofactor">
    <cofactor evidence="1 7">
        <name>heme</name>
        <dbReference type="ChEBI" id="CHEBI:30413"/>
    </cofactor>
</comment>
<dbReference type="CDD" id="cd11082">
    <property type="entry name" value="CYP61_CYP710"/>
    <property type="match status" value="1"/>
</dbReference>
<accession>A0A5J4YWA9</accession>
<keyword evidence="4 8" id="KW-0560">Oxidoreductase</keyword>
<sequence>METMASDGTALSDVGSSVLVRDAGVWMKMGGVVLVGLLTLAVMEQLYFLRVRKTQSGKSLPGPVIAMPFIGSILNMTADPFGFWNAQRDYAPSGISWNSIVGYFSVLVTEPEAVRTILNNNGDDSFKMILHPNGHKLLGDANIAFINGPKHKALRKSFVSLFTRKALSVYLKIQQECIRDTLKKMIASNGAEFELRPFVRDLNLRTSQYVFVGKYIRDQEQFSKDYLELTLGFLCLPILFPGSQLYKSIQARKRVTVELAHCAKLSKARMEAGEEPECLMDFWAQRVLEEIDECDRSGAPYAHYASDDGMGHVMLDFLFASQDASTASLAWVTVLMADHPEILAKVREEQQAVRPNNEPLTFDLMEKLVYTRAVILETLRFRPPAVFVPQIAMADYQLTPDYVVPKGSMVFPSLIEVCHQDFPEPHTFLPERMMPERQEHITHRANFLPFGQGPHYCVGREYAVNHLIAFLSMLSTECDWTRRRTDKSDMYEYLPTIYPGDSLVRLHARQPASAA</sequence>
<proteinExistence type="inferred from homology"/>
<dbReference type="InterPro" id="IPR002403">
    <property type="entry name" value="Cyt_P450_E_grp-IV"/>
</dbReference>
<evidence type="ECO:0000256" key="4">
    <source>
        <dbReference type="ARBA" id="ARBA00023002"/>
    </source>
</evidence>
<evidence type="ECO:0000256" key="1">
    <source>
        <dbReference type="ARBA" id="ARBA00001971"/>
    </source>
</evidence>
<keyword evidence="3 7" id="KW-0479">Metal-binding</keyword>
<evidence type="ECO:0000313" key="10">
    <source>
        <dbReference type="EMBL" id="KAA8495112.1"/>
    </source>
</evidence>
<dbReference type="PANTHER" id="PTHR24286:SF228">
    <property type="entry name" value="C-22 STEROL DESATURASE ERG5"/>
    <property type="match status" value="1"/>
</dbReference>